<keyword evidence="9" id="KW-0131">Cell cycle</keyword>
<feature type="transmembrane region" description="Helical" evidence="12">
    <location>
        <begin position="35"/>
        <end position="56"/>
    </location>
</feature>
<keyword evidence="6 10" id="KW-0812">Transmembrane</keyword>
<protein>
    <submittedName>
        <fullName evidence="13">Protein TolR</fullName>
    </submittedName>
</protein>
<evidence type="ECO:0000256" key="9">
    <source>
        <dbReference type="ARBA" id="ARBA00023306"/>
    </source>
</evidence>
<evidence type="ECO:0000256" key="11">
    <source>
        <dbReference type="SAM" id="MobiDB-lite"/>
    </source>
</evidence>
<evidence type="ECO:0000256" key="3">
    <source>
        <dbReference type="ARBA" id="ARBA00022475"/>
    </source>
</evidence>
<evidence type="ECO:0000313" key="13">
    <source>
        <dbReference type="EMBL" id="RLQ88681.1"/>
    </source>
</evidence>
<evidence type="ECO:0000256" key="1">
    <source>
        <dbReference type="ARBA" id="ARBA00004162"/>
    </source>
</evidence>
<evidence type="ECO:0000256" key="7">
    <source>
        <dbReference type="ARBA" id="ARBA00022989"/>
    </source>
</evidence>
<dbReference type="EMBL" id="RCWN01000001">
    <property type="protein sequence ID" value="RLQ88681.1"/>
    <property type="molecule type" value="Genomic_DNA"/>
</dbReference>
<dbReference type="GO" id="GO:0022857">
    <property type="term" value="F:transmembrane transporter activity"/>
    <property type="evidence" value="ECO:0007669"/>
    <property type="project" value="InterPro"/>
</dbReference>
<evidence type="ECO:0000256" key="12">
    <source>
        <dbReference type="SAM" id="Phobius"/>
    </source>
</evidence>
<comment type="caution">
    <text evidence="13">The sequence shown here is derived from an EMBL/GenBank/DDBJ whole genome shotgun (WGS) entry which is preliminary data.</text>
</comment>
<evidence type="ECO:0000256" key="2">
    <source>
        <dbReference type="ARBA" id="ARBA00005811"/>
    </source>
</evidence>
<dbReference type="AlphaFoldDB" id="A0A3L7JGE1"/>
<keyword evidence="10" id="KW-0813">Transport</keyword>
<dbReference type="PANTHER" id="PTHR30558:SF7">
    <property type="entry name" value="TOL-PAL SYSTEM PROTEIN TOLR"/>
    <property type="match status" value="1"/>
</dbReference>
<keyword evidence="3" id="KW-1003">Cell membrane</keyword>
<dbReference type="InterPro" id="IPR014168">
    <property type="entry name" value="Tol-Pal_TolR"/>
</dbReference>
<evidence type="ECO:0000256" key="6">
    <source>
        <dbReference type="ARBA" id="ARBA00022692"/>
    </source>
</evidence>
<evidence type="ECO:0000256" key="10">
    <source>
        <dbReference type="RuleBase" id="RU003879"/>
    </source>
</evidence>
<evidence type="ECO:0000256" key="4">
    <source>
        <dbReference type="ARBA" id="ARBA00022519"/>
    </source>
</evidence>
<evidence type="ECO:0000256" key="5">
    <source>
        <dbReference type="ARBA" id="ARBA00022618"/>
    </source>
</evidence>
<dbReference type="GO" id="GO:0005886">
    <property type="term" value="C:plasma membrane"/>
    <property type="evidence" value="ECO:0007669"/>
    <property type="project" value="UniProtKB-SubCell"/>
</dbReference>
<sequence>MGGPSAAGFQGRNRRRRRSRTGTISEINVTPLVDVMLVLLIIFMVAAPLMTVGVPVDLPNTDAAPMNSETEPLVVSVDGEGRIYLQETELQLDEVVPKLQAIKDAKGDARIFVRGDRAIDYGSVMRVMARIQAGGFTNVGLVTVQEDG</sequence>
<comment type="similarity">
    <text evidence="2 10">Belongs to the ExbD/TolR family.</text>
</comment>
<dbReference type="Gene3D" id="3.30.420.270">
    <property type="match status" value="1"/>
</dbReference>
<dbReference type="GO" id="GO:0051301">
    <property type="term" value="P:cell division"/>
    <property type="evidence" value="ECO:0007669"/>
    <property type="project" value="UniProtKB-KW"/>
</dbReference>
<proteinExistence type="inferred from homology"/>
<dbReference type="PANTHER" id="PTHR30558">
    <property type="entry name" value="EXBD MEMBRANE COMPONENT OF PMF-DRIVEN MACROMOLECULE IMPORT SYSTEM"/>
    <property type="match status" value="1"/>
</dbReference>
<reference evidence="13 14" key="1">
    <citation type="submission" date="2018-10" db="EMBL/GenBank/DDBJ databases">
        <title>Notoacmeibacter sp. M2BS9Y-3-1, whole genome shotgun sequence.</title>
        <authorList>
            <person name="Tuo L."/>
        </authorList>
    </citation>
    <scope>NUCLEOTIDE SEQUENCE [LARGE SCALE GENOMIC DNA]</scope>
    <source>
        <strain evidence="13 14">M2BS9Y-3-1</strain>
    </source>
</reference>
<name>A0A3L7JGE1_9HYPH</name>
<evidence type="ECO:0000313" key="14">
    <source>
        <dbReference type="Proteomes" id="UP000281094"/>
    </source>
</evidence>
<keyword evidence="8 12" id="KW-0472">Membrane</keyword>
<gene>
    <name evidence="13" type="primary">tolR</name>
    <name evidence="13" type="ORF">D8780_11130</name>
</gene>
<dbReference type="NCBIfam" id="TIGR02801">
    <property type="entry name" value="tolR"/>
    <property type="match status" value="1"/>
</dbReference>
<keyword evidence="14" id="KW-1185">Reference proteome</keyword>
<evidence type="ECO:0000256" key="8">
    <source>
        <dbReference type="ARBA" id="ARBA00023136"/>
    </source>
</evidence>
<dbReference type="Pfam" id="PF02472">
    <property type="entry name" value="ExbD"/>
    <property type="match status" value="1"/>
</dbReference>
<feature type="region of interest" description="Disordered" evidence="11">
    <location>
        <begin position="1"/>
        <end position="22"/>
    </location>
</feature>
<dbReference type="GO" id="GO:0015031">
    <property type="term" value="P:protein transport"/>
    <property type="evidence" value="ECO:0007669"/>
    <property type="project" value="UniProtKB-KW"/>
</dbReference>
<organism evidence="13 14">
    <name type="scientific">Notoacmeibacter ruber</name>
    <dbReference type="NCBI Taxonomy" id="2670375"/>
    <lineage>
        <taxon>Bacteria</taxon>
        <taxon>Pseudomonadati</taxon>
        <taxon>Pseudomonadota</taxon>
        <taxon>Alphaproteobacteria</taxon>
        <taxon>Hyphomicrobiales</taxon>
        <taxon>Notoacmeibacteraceae</taxon>
        <taxon>Notoacmeibacter</taxon>
    </lineage>
</organism>
<keyword evidence="5" id="KW-0132">Cell division</keyword>
<accession>A0A3L7JGE1</accession>
<dbReference type="RefSeq" id="WP_121645647.1">
    <property type="nucleotide sequence ID" value="NZ_RCWN01000001.1"/>
</dbReference>
<keyword evidence="4" id="KW-0997">Cell inner membrane</keyword>
<dbReference type="Proteomes" id="UP000281094">
    <property type="component" value="Unassembled WGS sequence"/>
</dbReference>
<comment type="subcellular location">
    <subcellularLocation>
        <location evidence="1">Cell membrane</location>
        <topology evidence="1">Single-pass membrane protein</topology>
    </subcellularLocation>
    <subcellularLocation>
        <location evidence="10">Cell membrane</location>
        <topology evidence="10">Single-pass type II membrane protein</topology>
    </subcellularLocation>
</comment>
<keyword evidence="7 12" id="KW-1133">Transmembrane helix</keyword>
<keyword evidence="10" id="KW-0653">Protein transport</keyword>
<dbReference type="InterPro" id="IPR003400">
    <property type="entry name" value="ExbD"/>
</dbReference>